<dbReference type="PANTHER" id="PTHR43130:SF2">
    <property type="entry name" value="DJ-1_PFPI DOMAIN-CONTAINING PROTEIN"/>
    <property type="match status" value="1"/>
</dbReference>
<organism evidence="3 4">
    <name type="scientific">Desulfovibrio desulfuricans</name>
    <dbReference type="NCBI Taxonomy" id="876"/>
    <lineage>
        <taxon>Bacteria</taxon>
        <taxon>Pseudomonadati</taxon>
        <taxon>Thermodesulfobacteriota</taxon>
        <taxon>Desulfovibrionia</taxon>
        <taxon>Desulfovibrionales</taxon>
        <taxon>Desulfovibrionaceae</taxon>
        <taxon>Desulfovibrio</taxon>
    </lineage>
</organism>
<gene>
    <name evidence="3" type="ORF">SAMN02910291_00700</name>
</gene>
<dbReference type="OMA" id="VHPHTRF"/>
<dbReference type="EMBL" id="FPIW01000007">
    <property type="protein sequence ID" value="SFW28357.1"/>
    <property type="molecule type" value="Genomic_DNA"/>
</dbReference>
<dbReference type="InterPro" id="IPR029062">
    <property type="entry name" value="Class_I_gatase-like"/>
</dbReference>
<dbReference type="GO" id="GO:0006355">
    <property type="term" value="P:regulation of DNA-templated transcription"/>
    <property type="evidence" value="ECO:0007669"/>
    <property type="project" value="TreeGrafter"/>
</dbReference>
<keyword evidence="3" id="KW-0238">DNA-binding</keyword>
<reference evidence="4" key="1">
    <citation type="submission" date="2016-11" db="EMBL/GenBank/DDBJ databases">
        <authorList>
            <person name="Jaros S."/>
            <person name="Januszkiewicz K."/>
            <person name="Wedrychowicz H."/>
        </authorList>
    </citation>
    <scope>NUCLEOTIDE SEQUENCE [LARGE SCALE GENOMIC DNA]</scope>
    <source>
        <strain evidence="4">DSM 7057</strain>
    </source>
</reference>
<comment type="caution">
    <text evidence="3">The sequence shown here is derived from an EMBL/GenBank/DDBJ whole genome shotgun (WGS) entry which is preliminary data.</text>
</comment>
<dbReference type="AlphaFoldDB" id="A0AA94HS33"/>
<dbReference type="SUPFAM" id="SSF52317">
    <property type="entry name" value="Class I glutamine amidotransferase-like"/>
    <property type="match status" value="1"/>
</dbReference>
<protein>
    <submittedName>
        <fullName evidence="3">Transcriptional regulator GlxA family, contains an amidase domain and an AraC-type DNA-binding HTH domain</fullName>
    </submittedName>
</protein>
<dbReference type="CDD" id="cd03139">
    <property type="entry name" value="GATase1_PfpI_2"/>
    <property type="match status" value="1"/>
</dbReference>
<feature type="signal peptide" evidence="1">
    <location>
        <begin position="1"/>
        <end position="28"/>
    </location>
</feature>
<sequence length="279" mass="29840">MTRRDFTVSALSAAAGMALAGNASDALAAGTAGEGQKPRQDADKKPHIAFVLYEGMTVLDLIGPAEVLGGPQFRVDYVSRSMAPVYAESRADKRLGFMPTATFANVASADIVCVPGTSDPYLQIQQQDMVEWLAAVGQKAQWVTSVCTGSFLLGAAGLLQGYKATSHWTLVDELAWFGALPVQERVVRDRNRVTGAGVTSGIDFGLVLLALVAGEETANIKQLLLEYDPAPPFRSGSPRSASPALVETVRNQYQAHIRENMPYARSSLEAAAQRLGVRR</sequence>
<dbReference type="PANTHER" id="PTHR43130">
    <property type="entry name" value="ARAC-FAMILY TRANSCRIPTIONAL REGULATOR"/>
    <property type="match status" value="1"/>
</dbReference>
<proteinExistence type="predicted"/>
<keyword evidence="1" id="KW-0732">Signal</keyword>
<dbReference type="Pfam" id="PF01965">
    <property type="entry name" value="DJ-1_PfpI"/>
    <property type="match status" value="1"/>
</dbReference>
<evidence type="ECO:0000256" key="1">
    <source>
        <dbReference type="SAM" id="SignalP"/>
    </source>
</evidence>
<dbReference type="Proteomes" id="UP000182680">
    <property type="component" value="Unassembled WGS sequence"/>
</dbReference>
<feature type="chain" id="PRO_5041724126" evidence="1">
    <location>
        <begin position="29"/>
        <end position="279"/>
    </location>
</feature>
<dbReference type="Gene3D" id="3.40.50.880">
    <property type="match status" value="1"/>
</dbReference>
<accession>A0AA94HS33</accession>
<dbReference type="InterPro" id="IPR002818">
    <property type="entry name" value="DJ-1/PfpI"/>
</dbReference>
<dbReference type="RefSeq" id="WP_012623702.1">
    <property type="nucleotide sequence ID" value="NZ_FPIW01000007.1"/>
</dbReference>
<evidence type="ECO:0000313" key="3">
    <source>
        <dbReference type="EMBL" id="SFW28357.1"/>
    </source>
</evidence>
<dbReference type="InterPro" id="IPR052158">
    <property type="entry name" value="INH-QAR"/>
</dbReference>
<evidence type="ECO:0000259" key="2">
    <source>
        <dbReference type="Pfam" id="PF01965"/>
    </source>
</evidence>
<name>A0AA94HS33_DESDE</name>
<dbReference type="GO" id="GO:0003677">
    <property type="term" value="F:DNA binding"/>
    <property type="evidence" value="ECO:0007669"/>
    <property type="project" value="UniProtKB-KW"/>
</dbReference>
<feature type="domain" description="DJ-1/PfpI" evidence="2">
    <location>
        <begin position="48"/>
        <end position="210"/>
    </location>
</feature>
<evidence type="ECO:0000313" key="4">
    <source>
        <dbReference type="Proteomes" id="UP000182680"/>
    </source>
</evidence>